<gene>
    <name evidence="7" type="ORF">E3T50_09525</name>
</gene>
<dbReference type="SMART" id="SM00382">
    <property type="entry name" value="AAA"/>
    <property type="match status" value="1"/>
</dbReference>
<dbReference type="PROSITE" id="PS50893">
    <property type="entry name" value="ABC_TRANSPORTER_2"/>
    <property type="match status" value="1"/>
</dbReference>
<feature type="region of interest" description="Disordered" evidence="5">
    <location>
        <begin position="1"/>
        <end position="42"/>
    </location>
</feature>
<feature type="domain" description="ABC transporter" evidence="6">
    <location>
        <begin position="66"/>
        <end position="296"/>
    </location>
</feature>
<dbReference type="Gene3D" id="3.40.50.300">
    <property type="entry name" value="P-loop containing nucleotide triphosphate hydrolases"/>
    <property type="match status" value="1"/>
</dbReference>
<dbReference type="GO" id="GO:0016887">
    <property type="term" value="F:ATP hydrolysis activity"/>
    <property type="evidence" value="ECO:0007669"/>
    <property type="project" value="InterPro"/>
</dbReference>
<dbReference type="InterPro" id="IPR003439">
    <property type="entry name" value="ABC_transporter-like_ATP-bd"/>
</dbReference>
<evidence type="ECO:0000256" key="4">
    <source>
        <dbReference type="ARBA" id="ARBA00022840"/>
    </source>
</evidence>
<sequence length="313" mass="33262">MPSTSTRSALREARATRTSRRSCTTQRSCSTRGASHPPRCPPSWNSSHVIENAAQETPRVQTAAALRVAAASFAYGAEPALTGIDFAVSPGQAVALIGPNGSGKSTLLKGILGLITRTSGTVEVLGQWPAPAGYIGYVPQTDQLDPHFPVSLEQVVMMGRYRSLGWWRLPSKADHRAVAEALETVDLGARARTRFGELSGGQQQRGLLARAVASAPRLLLLDEPFNGLDQINRDALIETVKRLKQQGVAVLVSTHDLDLARAVCESVLLLNGAQVAFGPRDAVLTLANVQQAFGSVGVEMDEHTIVVPGHGGH</sequence>
<evidence type="ECO:0000313" key="8">
    <source>
        <dbReference type="Proteomes" id="UP000297983"/>
    </source>
</evidence>
<protein>
    <submittedName>
        <fullName evidence="7">Metal ABC transporter ATP-binding protein</fullName>
    </submittedName>
</protein>
<dbReference type="GO" id="GO:0005524">
    <property type="term" value="F:ATP binding"/>
    <property type="evidence" value="ECO:0007669"/>
    <property type="project" value="UniProtKB-KW"/>
</dbReference>
<reference evidence="7 8" key="1">
    <citation type="submission" date="2019-03" db="EMBL/GenBank/DDBJ databases">
        <title>Genomics of glacier-inhabiting Cryobacterium strains.</title>
        <authorList>
            <person name="Liu Q."/>
            <person name="Xin Y.-H."/>
        </authorList>
    </citation>
    <scope>NUCLEOTIDE SEQUENCE [LARGE SCALE GENOMIC DNA]</scope>
    <source>
        <strain evidence="7 8">Hz16</strain>
    </source>
</reference>
<dbReference type="SUPFAM" id="SSF52540">
    <property type="entry name" value="P-loop containing nucleoside triphosphate hydrolases"/>
    <property type="match status" value="1"/>
</dbReference>
<keyword evidence="2" id="KW-0813">Transport</keyword>
<keyword evidence="8" id="KW-1185">Reference proteome</keyword>
<dbReference type="InterPro" id="IPR050153">
    <property type="entry name" value="Metal_Ion_Import_ABC"/>
</dbReference>
<dbReference type="PANTHER" id="PTHR42734">
    <property type="entry name" value="METAL TRANSPORT SYSTEM ATP-BINDING PROTEIN TM_0124-RELATED"/>
    <property type="match status" value="1"/>
</dbReference>
<keyword evidence="4 7" id="KW-0067">ATP-binding</keyword>
<evidence type="ECO:0000313" key="7">
    <source>
        <dbReference type="EMBL" id="TFD70948.1"/>
    </source>
</evidence>
<dbReference type="Pfam" id="PF00005">
    <property type="entry name" value="ABC_tran"/>
    <property type="match status" value="1"/>
</dbReference>
<name>A0A4R9AWB8_9MICO</name>
<dbReference type="EMBL" id="SOHL01000015">
    <property type="protein sequence ID" value="TFD70948.1"/>
    <property type="molecule type" value="Genomic_DNA"/>
</dbReference>
<evidence type="ECO:0000259" key="6">
    <source>
        <dbReference type="PROSITE" id="PS50893"/>
    </source>
</evidence>
<dbReference type="CDD" id="cd03235">
    <property type="entry name" value="ABC_Metallic_Cations"/>
    <property type="match status" value="1"/>
</dbReference>
<feature type="compositionally biased region" description="Low complexity" evidence="5">
    <location>
        <begin position="21"/>
        <end position="32"/>
    </location>
</feature>
<organism evidence="7 8">
    <name type="scientific">Cryobacterium gelidum</name>
    <dbReference type="NCBI Taxonomy" id="1259164"/>
    <lineage>
        <taxon>Bacteria</taxon>
        <taxon>Bacillati</taxon>
        <taxon>Actinomycetota</taxon>
        <taxon>Actinomycetes</taxon>
        <taxon>Micrococcales</taxon>
        <taxon>Microbacteriaceae</taxon>
        <taxon>Cryobacterium</taxon>
    </lineage>
</organism>
<evidence type="ECO:0000256" key="2">
    <source>
        <dbReference type="ARBA" id="ARBA00022448"/>
    </source>
</evidence>
<keyword evidence="3" id="KW-0547">Nucleotide-binding</keyword>
<evidence type="ECO:0000256" key="3">
    <source>
        <dbReference type="ARBA" id="ARBA00022741"/>
    </source>
</evidence>
<dbReference type="InterPro" id="IPR003593">
    <property type="entry name" value="AAA+_ATPase"/>
</dbReference>
<accession>A0A4R9AWB8</accession>
<evidence type="ECO:0000256" key="5">
    <source>
        <dbReference type="SAM" id="MobiDB-lite"/>
    </source>
</evidence>
<dbReference type="InterPro" id="IPR027417">
    <property type="entry name" value="P-loop_NTPase"/>
</dbReference>
<dbReference type="AlphaFoldDB" id="A0A4R9AWB8"/>
<dbReference type="PANTHER" id="PTHR42734:SF5">
    <property type="entry name" value="IRON TRANSPORT SYSTEM ATP-BINDING PROTEIN HI_0361-RELATED"/>
    <property type="match status" value="1"/>
</dbReference>
<dbReference type="Proteomes" id="UP000297983">
    <property type="component" value="Unassembled WGS sequence"/>
</dbReference>
<evidence type="ECO:0000256" key="1">
    <source>
        <dbReference type="ARBA" id="ARBA00005417"/>
    </source>
</evidence>
<comment type="caution">
    <text evidence="7">The sequence shown here is derived from an EMBL/GenBank/DDBJ whole genome shotgun (WGS) entry which is preliminary data.</text>
</comment>
<comment type="similarity">
    <text evidence="1">Belongs to the ABC transporter superfamily.</text>
</comment>
<proteinExistence type="inferred from homology"/>